<evidence type="ECO:0000256" key="1">
    <source>
        <dbReference type="ARBA" id="ARBA00006484"/>
    </source>
</evidence>
<evidence type="ECO:0000313" key="5">
    <source>
        <dbReference type="Proteomes" id="UP000045706"/>
    </source>
</evidence>
<evidence type="ECO:0000256" key="3">
    <source>
        <dbReference type="ARBA" id="ARBA00023002"/>
    </source>
</evidence>
<dbReference type="PRINTS" id="PR00080">
    <property type="entry name" value="SDRFAMILY"/>
</dbReference>
<dbReference type="EMBL" id="CVQI01015669">
    <property type="protein sequence ID" value="CRK24154.1"/>
    <property type="molecule type" value="Genomic_DNA"/>
</dbReference>
<dbReference type="CDD" id="cd05233">
    <property type="entry name" value="SDR_c"/>
    <property type="match status" value="1"/>
</dbReference>
<sequence>MPCERGSTCSRDRYIKWAVSRAHVCLVKPSCSFFFSVPHRHIPLESHLGHFAMTMTVASRWLFGGVVLSQLLSLAAAVDLRLYNTDYSCNGNRLICSNIPQQTCCVPRVEYYYSASCLNCDSGMTHYGWQRDGGIGCSRVVVSRRGGSNNCIVQSGVTIFALYGQTWQYNSRKRDGKGERSPSCKASVEPDLVEIDGQYFSLNETVSDAQKDDLSGHLCSALIGARGPHHDILTDSKQPDLPPNSDQARPISTTAPSAKMSLAGKVYAITGGASGIGLATAKQIAARGGTVCIADVDASALARAEAFFAAQTPAAPFALTRVDVSQRDQVEAWIGGVVARFGRLDGAANIAGVIGKDHGVKPVAELDDDERHAIIGVNLTGLMYCLRAELNAVADGGSIVNMASIHSTTDQLFLRLAGFGMANHGAYAASKHGVLGLTRAAAKENGAREVRVNAVAPGSIYTPMMQQYWDETARPADAPFSEPSAIQRLGTADEVANVVMFLLGPDTEEVDANVHKRTVAKRKTYVVTLAAKCRSIQAES</sequence>
<accession>A0A0G4LQD4</accession>
<dbReference type="GO" id="GO:0016491">
    <property type="term" value="F:oxidoreductase activity"/>
    <property type="evidence" value="ECO:0007669"/>
    <property type="project" value="UniProtKB-KW"/>
</dbReference>
<keyword evidence="2" id="KW-0521">NADP</keyword>
<proteinExistence type="inferred from homology"/>
<dbReference type="Pfam" id="PF13561">
    <property type="entry name" value="adh_short_C2"/>
    <property type="match status" value="1"/>
</dbReference>
<protein>
    <submittedName>
        <fullName evidence="4">Uncharacterized protein</fullName>
    </submittedName>
</protein>
<dbReference type="PANTHER" id="PTHR24321:SF8">
    <property type="entry name" value="ESTRADIOL 17-BETA-DEHYDROGENASE 8-RELATED"/>
    <property type="match status" value="1"/>
</dbReference>
<keyword evidence="3" id="KW-0560">Oxidoreductase</keyword>
<dbReference type="PANTHER" id="PTHR24321">
    <property type="entry name" value="DEHYDROGENASES, SHORT CHAIN"/>
    <property type="match status" value="1"/>
</dbReference>
<organism evidence="4 5">
    <name type="scientific">Verticillium longisporum</name>
    <name type="common">Verticillium dahliae var. longisporum</name>
    <dbReference type="NCBI Taxonomy" id="100787"/>
    <lineage>
        <taxon>Eukaryota</taxon>
        <taxon>Fungi</taxon>
        <taxon>Dikarya</taxon>
        <taxon>Ascomycota</taxon>
        <taxon>Pezizomycotina</taxon>
        <taxon>Sordariomycetes</taxon>
        <taxon>Hypocreomycetidae</taxon>
        <taxon>Glomerellales</taxon>
        <taxon>Plectosphaerellaceae</taxon>
        <taxon>Verticillium</taxon>
    </lineage>
</organism>
<dbReference type="AlphaFoldDB" id="A0A0G4LQD4"/>
<dbReference type="InterPro" id="IPR036291">
    <property type="entry name" value="NAD(P)-bd_dom_sf"/>
</dbReference>
<dbReference type="Gene3D" id="3.40.50.720">
    <property type="entry name" value="NAD(P)-binding Rossmann-like Domain"/>
    <property type="match status" value="1"/>
</dbReference>
<dbReference type="Proteomes" id="UP000045706">
    <property type="component" value="Unassembled WGS sequence"/>
</dbReference>
<dbReference type="InterPro" id="IPR020904">
    <property type="entry name" value="Sc_DH/Rdtase_CS"/>
</dbReference>
<dbReference type="FunFam" id="3.40.50.720:FF:000084">
    <property type="entry name" value="Short-chain dehydrogenase reductase"/>
    <property type="match status" value="1"/>
</dbReference>
<gene>
    <name evidence="4" type="ORF">BN1723_013188</name>
</gene>
<evidence type="ECO:0000313" key="4">
    <source>
        <dbReference type="EMBL" id="CRK24154.1"/>
    </source>
</evidence>
<comment type="similarity">
    <text evidence="1">Belongs to the short-chain dehydrogenases/reductases (SDR) family.</text>
</comment>
<name>A0A0G4LQD4_VERLO</name>
<dbReference type="PRINTS" id="PR00081">
    <property type="entry name" value="GDHRDH"/>
</dbReference>
<dbReference type="SUPFAM" id="SSF51735">
    <property type="entry name" value="NAD(P)-binding Rossmann-fold domains"/>
    <property type="match status" value="1"/>
</dbReference>
<dbReference type="PROSITE" id="PS00061">
    <property type="entry name" value="ADH_SHORT"/>
    <property type="match status" value="1"/>
</dbReference>
<dbReference type="InterPro" id="IPR002347">
    <property type="entry name" value="SDR_fam"/>
</dbReference>
<reference evidence="5" key="1">
    <citation type="submission" date="2015-05" db="EMBL/GenBank/DDBJ databases">
        <authorList>
            <person name="Fogelqvist Johan"/>
        </authorList>
    </citation>
    <scope>NUCLEOTIDE SEQUENCE [LARGE SCALE GENOMIC DNA]</scope>
</reference>
<evidence type="ECO:0000256" key="2">
    <source>
        <dbReference type="ARBA" id="ARBA00022857"/>
    </source>
</evidence>